<evidence type="ECO:0000256" key="1">
    <source>
        <dbReference type="ARBA" id="ARBA00004651"/>
    </source>
</evidence>
<keyword evidence="4" id="KW-1003">Cell membrane</keyword>
<comment type="similarity">
    <text evidence="2">Belongs to the binding-protein-dependent transport system permease family. CysTW subfamily.</text>
</comment>
<keyword evidence="6 8" id="KW-1133">Transmembrane helix</keyword>
<feature type="transmembrane region" description="Helical" evidence="8">
    <location>
        <begin position="121"/>
        <end position="144"/>
    </location>
</feature>
<feature type="transmembrane region" description="Helical" evidence="8">
    <location>
        <begin position="215"/>
        <end position="240"/>
    </location>
</feature>
<evidence type="ECO:0000259" key="9">
    <source>
        <dbReference type="PROSITE" id="PS50928"/>
    </source>
</evidence>
<comment type="caution">
    <text evidence="10">The sequence shown here is derived from an EMBL/GenBank/DDBJ whole genome shotgun (WGS) entry which is preliminary data.</text>
</comment>
<evidence type="ECO:0000256" key="8">
    <source>
        <dbReference type="RuleBase" id="RU363032"/>
    </source>
</evidence>
<comment type="subcellular location">
    <subcellularLocation>
        <location evidence="1 8">Cell membrane</location>
        <topology evidence="1 8">Multi-pass membrane protein</topology>
    </subcellularLocation>
</comment>
<feature type="transmembrane region" description="Helical" evidence="8">
    <location>
        <begin position="85"/>
        <end position="109"/>
    </location>
</feature>
<feature type="transmembrane region" description="Helical" evidence="8">
    <location>
        <begin position="172"/>
        <end position="194"/>
    </location>
</feature>
<keyword evidence="11" id="KW-1185">Reference proteome</keyword>
<evidence type="ECO:0000256" key="6">
    <source>
        <dbReference type="ARBA" id="ARBA00022989"/>
    </source>
</evidence>
<evidence type="ECO:0000256" key="5">
    <source>
        <dbReference type="ARBA" id="ARBA00022692"/>
    </source>
</evidence>
<evidence type="ECO:0000313" key="11">
    <source>
        <dbReference type="Proteomes" id="UP001055117"/>
    </source>
</evidence>
<evidence type="ECO:0000256" key="3">
    <source>
        <dbReference type="ARBA" id="ARBA00022448"/>
    </source>
</evidence>
<evidence type="ECO:0000313" key="10">
    <source>
        <dbReference type="EMBL" id="GJD44384.1"/>
    </source>
</evidence>
<dbReference type="Pfam" id="PF00528">
    <property type="entry name" value="BPD_transp_1"/>
    <property type="match status" value="1"/>
</dbReference>
<feature type="transmembrane region" description="Helical" evidence="8">
    <location>
        <begin position="271"/>
        <end position="292"/>
    </location>
</feature>
<dbReference type="PROSITE" id="PS50928">
    <property type="entry name" value="ABC_TM1"/>
    <property type="match status" value="1"/>
</dbReference>
<accession>A0ABQ4QGK3</accession>
<dbReference type="InterPro" id="IPR000515">
    <property type="entry name" value="MetI-like"/>
</dbReference>
<dbReference type="PANTHER" id="PTHR42929">
    <property type="entry name" value="INNER MEMBRANE ABC TRANSPORTER PERMEASE PROTEIN YDCU-RELATED-RELATED"/>
    <property type="match status" value="1"/>
</dbReference>
<proteinExistence type="inferred from homology"/>
<sequence length="316" mass="33733">MIPLSRARSLQALLRLPVWLWLGAFFLVPFVITLKISLSEPATAMPPYLPVLDWRGGAGDWSDFLQALNVENYVTLATDALYRDAALASVAYALAATIILAGIATPLAYAIARSPAGRQPLLVALVVVPFWTSFLIRVYAWIAILKPEGLLNLGLMRLGLIGQPLEILNTPVAVLIGLVYAYLPFMVLPLYAVLSRLDPALREAAADLGASPARVFRTVTLPLALPGLLAGAALCFIPMVGEFVIPDLLGGSETLMLGRVLWSEFFSNRDWPLASAVAILLVVLVVGPVVLFRDAAAEAASGEGSGREIPGREGAP</sequence>
<dbReference type="InterPro" id="IPR035906">
    <property type="entry name" value="MetI-like_sf"/>
</dbReference>
<feature type="transmembrane region" description="Helical" evidence="8">
    <location>
        <begin position="12"/>
        <end position="32"/>
    </location>
</feature>
<dbReference type="EMBL" id="BPQG01000032">
    <property type="protein sequence ID" value="GJD44384.1"/>
    <property type="molecule type" value="Genomic_DNA"/>
</dbReference>
<evidence type="ECO:0000256" key="7">
    <source>
        <dbReference type="ARBA" id="ARBA00023136"/>
    </source>
</evidence>
<evidence type="ECO:0000256" key="2">
    <source>
        <dbReference type="ARBA" id="ARBA00007069"/>
    </source>
</evidence>
<dbReference type="SUPFAM" id="SSF161098">
    <property type="entry name" value="MetI-like"/>
    <property type="match status" value="1"/>
</dbReference>
<feature type="domain" description="ABC transmembrane type-1" evidence="9">
    <location>
        <begin position="86"/>
        <end position="292"/>
    </location>
</feature>
<gene>
    <name evidence="10" type="primary">potH</name>
    <name evidence="10" type="ORF">AFCDBAGC_2251</name>
</gene>
<organism evidence="10 11">
    <name type="scientific">Methylobacterium cerastii</name>
    <dbReference type="NCBI Taxonomy" id="932741"/>
    <lineage>
        <taxon>Bacteria</taxon>
        <taxon>Pseudomonadati</taxon>
        <taxon>Pseudomonadota</taxon>
        <taxon>Alphaproteobacteria</taxon>
        <taxon>Hyphomicrobiales</taxon>
        <taxon>Methylobacteriaceae</taxon>
        <taxon>Methylobacterium</taxon>
    </lineage>
</organism>
<keyword evidence="7 8" id="KW-0472">Membrane</keyword>
<dbReference type="Gene3D" id="1.10.3720.10">
    <property type="entry name" value="MetI-like"/>
    <property type="match status" value="1"/>
</dbReference>
<evidence type="ECO:0000256" key="4">
    <source>
        <dbReference type="ARBA" id="ARBA00022475"/>
    </source>
</evidence>
<keyword evidence="3 8" id="KW-0813">Transport</keyword>
<dbReference type="CDD" id="cd06261">
    <property type="entry name" value="TM_PBP2"/>
    <property type="match status" value="1"/>
</dbReference>
<dbReference type="Proteomes" id="UP001055117">
    <property type="component" value="Unassembled WGS sequence"/>
</dbReference>
<dbReference type="PANTHER" id="PTHR42929:SF3">
    <property type="entry name" value="PUTRESCINE TRANSPORT SYSTEM PERMEASE PROTEIN POTH"/>
    <property type="match status" value="1"/>
</dbReference>
<keyword evidence="5 8" id="KW-0812">Transmembrane</keyword>
<reference evidence="10 11" key="1">
    <citation type="journal article" date="2021" name="Front. Microbiol.">
        <title>Comprehensive Comparative Genomics and Phenotyping of Methylobacterium Species.</title>
        <authorList>
            <person name="Alessa O."/>
            <person name="Ogura Y."/>
            <person name="Fujitani Y."/>
            <person name="Takami H."/>
            <person name="Hayashi T."/>
            <person name="Sahin N."/>
            <person name="Tani A."/>
        </authorList>
    </citation>
    <scope>NUCLEOTIDE SEQUENCE [LARGE SCALE GENOMIC DNA]</scope>
    <source>
        <strain evidence="10 11">DSM 23679</strain>
    </source>
</reference>
<protein>
    <submittedName>
        <fullName evidence="10">Putrescine transport system permease protein PotH</fullName>
    </submittedName>
</protein>
<dbReference type="RefSeq" id="WP_238272205.1">
    <property type="nucleotide sequence ID" value="NZ_BPQG01000032.1"/>
</dbReference>
<name>A0ABQ4QGK3_9HYPH</name>